<dbReference type="Pfam" id="PF00078">
    <property type="entry name" value="RVT_1"/>
    <property type="match status" value="1"/>
</dbReference>
<protein>
    <recommendedName>
        <fullName evidence="1">Reverse transcriptase domain-containing protein</fullName>
    </recommendedName>
</protein>
<evidence type="ECO:0000259" key="1">
    <source>
        <dbReference type="PROSITE" id="PS50878"/>
    </source>
</evidence>
<sequence length="118" mass="12939">MALAGLIKTACNMSSKVAYAVNTNSYHFKSNYPCCSGGFVFAVVTHERTHSTRRLIRARIPQGSTLSPLLYSAYINDIPRPLSSGVQLALFADDTALFLRRSRNRAFDSPPSRGPLTS</sequence>
<organism evidence="2 3">
    <name type="scientific">Eumeta variegata</name>
    <name type="common">Bagworm moth</name>
    <name type="synonym">Eumeta japonica</name>
    <dbReference type="NCBI Taxonomy" id="151549"/>
    <lineage>
        <taxon>Eukaryota</taxon>
        <taxon>Metazoa</taxon>
        <taxon>Ecdysozoa</taxon>
        <taxon>Arthropoda</taxon>
        <taxon>Hexapoda</taxon>
        <taxon>Insecta</taxon>
        <taxon>Pterygota</taxon>
        <taxon>Neoptera</taxon>
        <taxon>Endopterygota</taxon>
        <taxon>Lepidoptera</taxon>
        <taxon>Glossata</taxon>
        <taxon>Ditrysia</taxon>
        <taxon>Tineoidea</taxon>
        <taxon>Psychidae</taxon>
        <taxon>Oiketicinae</taxon>
        <taxon>Eumeta</taxon>
    </lineage>
</organism>
<evidence type="ECO:0000313" key="2">
    <source>
        <dbReference type="EMBL" id="GBP29489.1"/>
    </source>
</evidence>
<accession>A0A4C1UT53</accession>
<dbReference type="InterPro" id="IPR000477">
    <property type="entry name" value="RT_dom"/>
</dbReference>
<dbReference type="AlphaFoldDB" id="A0A4C1UT53"/>
<comment type="caution">
    <text evidence="2">The sequence shown here is derived from an EMBL/GenBank/DDBJ whole genome shotgun (WGS) entry which is preliminary data.</text>
</comment>
<proteinExistence type="predicted"/>
<feature type="domain" description="Reverse transcriptase" evidence="1">
    <location>
        <begin position="1"/>
        <end position="118"/>
    </location>
</feature>
<dbReference type="Proteomes" id="UP000299102">
    <property type="component" value="Unassembled WGS sequence"/>
</dbReference>
<gene>
    <name evidence="2" type="ORF">EVAR_93286_1</name>
</gene>
<keyword evidence="3" id="KW-1185">Reference proteome</keyword>
<reference evidence="2 3" key="1">
    <citation type="journal article" date="2019" name="Commun. Biol.">
        <title>The bagworm genome reveals a unique fibroin gene that provides high tensile strength.</title>
        <authorList>
            <person name="Kono N."/>
            <person name="Nakamura H."/>
            <person name="Ohtoshi R."/>
            <person name="Tomita M."/>
            <person name="Numata K."/>
            <person name="Arakawa K."/>
        </authorList>
    </citation>
    <scope>NUCLEOTIDE SEQUENCE [LARGE SCALE GENOMIC DNA]</scope>
</reference>
<name>A0A4C1UT53_EUMVA</name>
<dbReference type="OrthoDB" id="10065625at2759"/>
<evidence type="ECO:0000313" key="3">
    <source>
        <dbReference type="Proteomes" id="UP000299102"/>
    </source>
</evidence>
<dbReference type="EMBL" id="BGZK01000221">
    <property type="protein sequence ID" value="GBP29489.1"/>
    <property type="molecule type" value="Genomic_DNA"/>
</dbReference>
<dbReference type="PROSITE" id="PS50878">
    <property type="entry name" value="RT_POL"/>
    <property type="match status" value="1"/>
</dbReference>